<proteinExistence type="predicted"/>
<feature type="transmembrane region" description="Helical" evidence="1">
    <location>
        <begin position="422"/>
        <end position="443"/>
    </location>
</feature>
<evidence type="ECO:0000313" key="2">
    <source>
        <dbReference type="EMBL" id="OCX16047.1"/>
    </source>
</evidence>
<keyword evidence="1" id="KW-0472">Membrane</keyword>
<feature type="transmembrane region" description="Helical" evidence="1">
    <location>
        <begin position="350"/>
        <end position="373"/>
    </location>
</feature>
<reference evidence="2 3" key="1">
    <citation type="submission" date="2016-08" db="EMBL/GenBank/DDBJ databases">
        <title>Whole genome sequence of Mesorhizobium sp. strain UASWS1009 isolated from industrial sewage.</title>
        <authorList>
            <person name="Crovadore J."/>
            <person name="Calmin G."/>
            <person name="Chablais R."/>
            <person name="Cochard B."/>
            <person name="Lefort F."/>
        </authorList>
    </citation>
    <scope>NUCLEOTIDE SEQUENCE [LARGE SCALE GENOMIC DNA]</scope>
    <source>
        <strain evidence="2 3">UASWS1009</strain>
    </source>
</reference>
<evidence type="ECO:0000256" key="1">
    <source>
        <dbReference type="SAM" id="Phobius"/>
    </source>
</evidence>
<dbReference type="OrthoDB" id="9178739at2"/>
<sequence length="461" mass="50369">MMTPTRVSDLIVRTAQPTDIDERSGLAILHAALSDAEVRSAWLDLRRSPPPFIGSIVITDVESDEQLEDDAPVSDARFRVVLETVSVEGELRLFLGNSLLNAVDAIEDVNCVQIADMAGNGTFTTYRSRFQVWTNEPPELYAPSEALPDPRTLSTDFTRVRLVPEDLRPWLQRSGPKKSSTAYEAWKGLSGPRLLAALANRVSETDVGIAYHFSGPPSCIITPSPTQISTVFDRMLAGAGWVFAEGRDTDTRHLLLANELARSHRKSALAEFGDGSLDSAKGAYAAYVQSSSRETLKALAELRKTVVDEAQKASQKAQDLASSLWKDAALAAVPFGLKLLPDATKVGNRYIAGAMAFAAILLLSFSYGIQLFINHKFFKNQGNARRVWKQALNTILTPAEIEEFSEQPVAKSIADYGTVRRWVGFVYVGLILALAVFALYNFWPDLFAAIPGPAAQPEPGP</sequence>
<organism evidence="2 3">
    <name type="scientific">Mesorhizobium hungaricum</name>
    <dbReference type="NCBI Taxonomy" id="1566387"/>
    <lineage>
        <taxon>Bacteria</taxon>
        <taxon>Pseudomonadati</taxon>
        <taxon>Pseudomonadota</taxon>
        <taxon>Alphaproteobacteria</taxon>
        <taxon>Hyphomicrobiales</taxon>
        <taxon>Phyllobacteriaceae</taxon>
        <taxon>Mesorhizobium</taxon>
    </lineage>
</organism>
<comment type="caution">
    <text evidence="2">The sequence shown here is derived from an EMBL/GenBank/DDBJ whole genome shotgun (WGS) entry which is preliminary data.</text>
</comment>
<gene>
    <name evidence="2" type="ORF">QV13_14270</name>
</gene>
<evidence type="ECO:0000313" key="3">
    <source>
        <dbReference type="Proteomes" id="UP000094412"/>
    </source>
</evidence>
<dbReference type="RefSeq" id="WP_024925267.1">
    <property type="nucleotide sequence ID" value="NZ_MDEO01000033.1"/>
</dbReference>
<dbReference type="Proteomes" id="UP000094412">
    <property type="component" value="Unassembled WGS sequence"/>
</dbReference>
<protein>
    <submittedName>
        <fullName evidence="2">Uncharacterized protein</fullName>
    </submittedName>
</protein>
<accession>A0A1C2DMR1</accession>
<dbReference type="EMBL" id="MDEO01000033">
    <property type="protein sequence ID" value="OCX16047.1"/>
    <property type="molecule type" value="Genomic_DNA"/>
</dbReference>
<dbReference type="AlphaFoldDB" id="A0A1C2DMR1"/>
<keyword evidence="1" id="KW-0812">Transmembrane</keyword>
<keyword evidence="3" id="KW-1185">Reference proteome</keyword>
<name>A0A1C2DMR1_9HYPH</name>
<keyword evidence="1" id="KW-1133">Transmembrane helix</keyword>